<protein>
    <submittedName>
        <fullName evidence="2">Unannotated protein</fullName>
    </submittedName>
</protein>
<evidence type="ECO:0000313" key="2">
    <source>
        <dbReference type="EMBL" id="CAB4731273.1"/>
    </source>
</evidence>
<name>A0A6J6S945_9ZZZZ</name>
<reference evidence="2" key="1">
    <citation type="submission" date="2020-05" db="EMBL/GenBank/DDBJ databases">
        <authorList>
            <person name="Chiriac C."/>
            <person name="Salcher M."/>
            <person name="Ghai R."/>
            <person name="Kavagutti S V."/>
        </authorList>
    </citation>
    <scope>NUCLEOTIDE SEQUENCE</scope>
</reference>
<sequence>MLTFSDARIEQCPRFGALLARVPAPHAVPERQDALLGTGLVLIAPSASERSVEAVLADGVEQRDRLQAVAARTRAGVLDHATGVNASLHTRYHEAHAPLLHEVIPVGDYLVEVVTRIDVHDREREPSGCERQHGEVQQHGRILATAEQQHRVHALGGHLTDNGDGLVGECIKVSGLGVRGGRVAHTCSPHSVLALPAQRPARLSSPGATGRVHGQQPMLG</sequence>
<evidence type="ECO:0000256" key="1">
    <source>
        <dbReference type="SAM" id="MobiDB-lite"/>
    </source>
</evidence>
<dbReference type="EMBL" id="CAEZXX010000242">
    <property type="protein sequence ID" value="CAB4731273.1"/>
    <property type="molecule type" value="Genomic_DNA"/>
</dbReference>
<accession>A0A6J6S945</accession>
<feature type="region of interest" description="Disordered" evidence="1">
    <location>
        <begin position="200"/>
        <end position="220"/>
    </location>
</feature>
<gene>
    <name evidence="2" type="ORF">UFOPK2602_02345</name>
</gene>
<organism evidence="2">
    <name type="scientific">freshwater metagenome</name>
    <dbReference type="NCBI Taxonomy" id="449393"/>
    <lineage>
        <taxon>unclassified sequences</taxon>
        <taxon>metagenomes</taxon>
        <taxon>ecological metagenomes</taxon>
    </lineage>
</organism>
<proteinExistence type="predicted"/>
<dbReference type="AlphaFoldDB" id="A0A6J6S945"/>